<keyword evidence="5 9" id="KW-0255">Endonuclease</keyword>
<protein>
    <recommendedName>
        <fullName evidence="9">CRISPR-associated endoribonuclease Cas2</fullName>
        <ecNumber evidence="9">3.1.-.-</ecNumber>
    </recommendedName>
</protein>
<comment type="cofactor">
    <cofactor evidence="1 9">
        <name>Mg(2+)</name>
        <dbReference type="ChEBI" id="CHEBI:18420"/>
    </cofactor>
</comment>
<evidence type="ECO:0000256" key="8">
    <source>
        <dbReference type="ARBA" id="ARBA00023118"/>
    </source>
</evidence>
<dbReference type="EMBL" id="QJKK01000002">
    <property type="protein sequence ID" value="RAL26160.1"/>
    <property type="molecule type" value="Genomic_DNA"/>
</dbReference>
<dbReference type="RefSeq" id="WP_113657845.1">
    <property type="nucleotide sequence ID" value="NZ_KZ845664.1"/>
</dbReference>
<dbReference type="AlphaFoldDB" id="A0A364K7H9"/>
<reference evidence="10 11" key="1">
    <citation type="submission" date="2018-06" db="EMBL/GenBank/DDBJ databases">
        <title>Thermoflavimicrobium daqus sp. nov., a thermophilic microbe isolated from Moutai-flavour Daqu.</title>
        <authorList>
            <person name="Wang X."/>
            <person name="Zhou H."/>
        </authorList>
    </citation>
    <scope>NUCLEOTIDE SEQUENCE [LARGE SCALE GENOMIC DNA]</scope>
    <source>
        <strain evidence="10 11">FBKL4.011</strain>
    </source>
</reference>
<evidence type="ECO:0000256" key="3">
    <source>
        <dbReference type="ARBA" id="ARBA00022722"/>
    </source>
</evidence>
<evidence type="ECO:0000256" key="2">
    <source>
        <dbReference type="ARBA" id="ARBA00009959"/>
    </source>
</evidence>
<evidence type="ECO:0000313" key="11">
    <source>
        <dbReference type="Proteomes" id="UP000251213"/>
    </source>
</evidence>
<keyword evidence="3 9" id="KW-0540">Nuclease</keyword>
<evidence type="ECO:0000256" key="5">
    <source>
        <dbReference type="ARBA" id="ARBA00022759"/>
    </source>
</evidence>
<keyword evidence="11" id="KW-1185">Reference proteome</keyword>
<proteinExistence type="inferred from homology"/>
<keyword evidence="8 9" id="KW-0051">Antiviral defense</keyword>
<sequence length="91" mass="10968">MKRVVSYDIIDDKRRSRVFKLLKDYGKWVQYSVFELDCKEQEWVAIEFQLTKLLKQDDSLCIYEICKSCSQRTLYKGNVLLQLETEKCNIF</sequence>
<feature type="binding site" evidence="9">
    <location>
        <position position="8"/>
    </location>
    <ligand>
        <name>Mg(2+)</name>
        <dbReference type="ChEBI" id="CHEBI:18420"/>
        <note>catalytic</note>
    </ligand>
</feature>
<comment type="similarity">
    <text evidence="2 9">Belongs to the CRISPR-associated endoribonuclease Cas2 protein family.</text>
</comment>
<comment type="subunit">
    <text evidence="9">Homodimer, forms a heterotetramer with a Cas1 homodimer.</text>
</comment>
<dbReference type="Pfam" id="PF09827">
    <property type="entry name" value="CRISPR_Cas2"/>
    <property type="match status" value="1"/>
</dbReference>
<dbReference type="EC" id="3.1.-.-" evidence="9"/>
<dbReference type="GO" id="GO:0043571">
    <property type="term" value="P:maintenance of CRISPR repeat elements"/>
    <property type="evidence" value="ECO:0007669"/>
    <property type="project" value="UniProtKB-UniRule"/>
</dbReference>
<evidence type="ECO:0000256" key="4">
    <source>
        <dbReference type="ARBA" id="ARBA00022723"/>
    </source>
</evidence>
<keyword evidence="6 9" id="KW-0378">Hydrolase</keyword>
<dbReference type="GO" id="GO:0004521">
    <property type="term" value="F:RNA endonuclease activity"/>
    <property type="evidence" value="ECO:0007669"/>
    <property type="project" value="InterPro"/>
</dbReference>
<dbReference type="Proteomes" id="UP000251213">
    <property type="component" value="Unassembled WGS sequence"/>
</dbReference>
<gene>
    <name evidence="9 10" type="primary">cas2</name>
    <name evidence="10" type="ORF">DL897_03945</name>
</gene>
<dbReference type="InterPro" id="IPR019199">
    <property type="entry name" value="Virulence_VapD/CRISPR_Cas2"/>
</dbReference>
<keyword evidence="7 9" id="KW-0460">Magnesium</keyword>
<accession>A0A364K7H9</accession>
<dbReference type="PANTHER" id="PTHR34405">
    <property type="entry name" value="CRISPR-ASSOCIATED ENDORIBONUCLEASE CAS2"/>
    <property type="match status" value="1"/>
</dbReference>
<evidence type="ECO:0000313" key="10">
    <source>
        <dbReference type="EMBL" id="RAL26160.1"/>
    </source>
</evidence>
<dbReference type="InterPro" id="IPR021127">
    <property type="entry name" value="CRISPR_associated_Cas2"/>
</dbReference>
<dbReference type="PANTHER" id="PTHR34405:SF3">
    <property type="entry name" value="CRISPR-ASSOCIATED ENDORIBONUCLEASE CAS2 3"/>
    <property type="match status" value="1"/>
</dbReference>
<evidence type="ECO:0000256" key="7">
    <source>
        <dbReference type="ARBA" id="ARBA00022842"/>
    </source>
</evidence>
<keyword evidence="4 9" id="KW-0479">Metal-binding</keyword>
<dbReference type="SUPFAM" id="SSF143430">
    <property type="entry name" value="TTP0101/SSO1404-like"/>
    <property type="match status" value="1"/>
</dbReference>
<dbReference type="CDD" id="cd09725">
    <property type="entry name" value="Cas2_I_II_III"/>
    <property type="match status" value="1"/>
</dbReference>
<evidence type="ECO:0000256" key="6">
    <source>
        <dbReference type="ARBA" id="ARBA00022801"/>
    </source>
</evidence>
<dbReference type="Gene3D" id="3.30.70.240">
    <property type="match status" value="1"/>
</dbReference>
<dbReference type="GO" id="GO:0016787">
    <property type="term" value="F:hydrolase activity"/>
    <property type="evidence" value="ECO:0007669"/>
    <property type="project" value="UniProtKB-KW"/>
</dbReference>
<dbReference type="GO" id="GO:0051607">
    <property type="term" value="P:defense response to virus"/>
    <property type="evidence" value="ECO:0007669"/>
    <property type="project" value="UniProtKB-UniRule"/>
</dbReference>
<dbReference type="OrthoDB" id="9798176at2"/>
<dbReference type="HAMAP" id="MF_01471">
    <property type="entry name" value="Cas2"/>
    <property type="match status" value="1"/>
</dbReference>
<organism evidence="10 11">
    <name type="scientific">Thermoflavimicrobium daqui</name>
    <dbReference type="NCBI Taxonomy" id="2137476"/>
    <lineage>
        <taxon>Bacteria</taxon>
        <taxon>Bacillati</taxon>
        <taxon>Bacillota</taxon>
        <taxon>Bacilli</taxon>
        <taxon>Bacillales</taxon>
        <taxon>Thermoactinomycetaceae</taxon>
        <taxon>Thermoflavimicrobium</taxon>
    </lineage>
</organism>
<reference evidence="10 11" key="2">
    <citation type="submission" date="2018-06" db="EMBL/GenBank/DDBJ databases">
        <authorList>
            <person name="Zhirakovskaya E."/>
        </authorList>
    </citation>
    <scope>NUCLEOTIDE SEQUENCE [LARGE SCALE GENOMIC DNA]</scope>
    <source>
        <strain evidence="10 11">FBKL4.011</strain>
    </source>
</reference>
<dbReference type="NCBIfam" id="TIGR01573">
    <property type="entry name" value="cas2"/>
    <property type="match status" value="1"/>
</dbReference>
<dbReference type="GO" id="GO:0046872">
    <property type="term" value="F:metal ion binding"/>
    <property type="evidence" value="ECO:0007669"/>
    <property type="project" value="UniProtKB-UniRule"/>
</dbReference>
<name>A0A364K7H9_9BACL</name>
<comment type="caution">
    <text evidence="10">The sequence shown here is derived from an EMBL/GenBank/DDBJ whole genome shotgun (WGS) entry which is preliminary data.</text>
</comment>
<evidence type="ECO:0000256" key="1">
    <source>
        <dbReference type="ARBA" id="ARBA00001946"/>
    </source>
</evidence>
<evidence type="ECO:0000256" key="9">
    <source>
        <dbReference type="HAMAP-Rule" id="MF_01471"/>
    </source>
</evidence>
<comment type="function">
    <text evidence="9">CRISPR (clustered regularly interspaced short palindromic repeat), is an adaptive immune system that provides protection against mobile genetic elements (viruses, transposable elements and conjugative plasmids). CRISPR clusters contain sequences complementary to antecedent mobile elements and target invading nucleic acids. CRISPR clusters are transcribed and processed into CRISPR RNA (crRNA). Functions as a ssRNA-specific endoribonuclease. Involved in the integration of spacer DNA into the CRISPR cassette.</text>
</comment>